<name>A0A0A9GQT3_ARUDO</name>
<reference evidence="1" key="2">
    <citation type="journal article" date="2015" name="Data Brief">
        <title>Shoot transcriptome of the giant reed, Arundo donax.</title>
        <authorList>
            <person name="Barrero R.A."/>
            <person name="Guerrero F.D."/>
            <person name="Moolhuijzen P."/>
            <person name="Goolsby J.A."/>
            <person name="Tidwell J."/>
            <person name="Bellgard S.E."/>
            <person name="Bellgard M.I."/>
        </authorList>
    </citation>
    <scope>NUCLEOTIDE SEQUENCE</scope>
    <source>
        <tissue evidence="1">Shoot tissue taken approximately 20 cm above the soil surface</tissue>
    </source>
</reference>
<dbReference type="EMBL" id="GBRH01174868">
    <property type="protein sequence ID" value="JAE23028.1"/>
    <property type="molecule type" value="Transcribed_RNA"/>
</dbReference>
<organism evidence="1">
    <name type="scientific">Arundo donax</name>
    <name type="common">Giant reed</name>
    <name type="synonym">Donax arundinaceus</name>
    <dbReference type="NCBI Taxonomy" id="35708"/>
    <lineage>
        <taxon>Eukaryota</taxon>
        <taxon>Viridiplantae</taxon>
        <taxon>Streptophyta</taxon>
        <taxon>Embryophyta</taxon>
        <taxon>Tracheophyta</taxon>
        <taxon>Spermatophyta</taxon>
        <taxon>Magnoliopsida</taxon>
        <taxon>Liliopsida</taxon>
        <taxon>Poales</taxon>
        <taxon>Poaceae</taxon>
        <taxon>PACMAD clade</taxon>
        <taxon>Arundinoideae</taxon>
        <taxon>Arundineae</taxon>
        <taxon>Arundo</taxon>
    </lineage>
</organism>
<accession>A0A0A9GQT3</accession>
<reference evidence="1" key="1">
    <citation type="submission" date="2014-09" db="EMBL/GenBank/DDBJ databases">
        <authorList>
            <person name="Magalhaes I.L.F."/>
            <person name="Oliveira U."/>
            <person name="Santos F.R."/>
            <person name="Vidigal T.H.D.A."/>
            <person name="Brescovit A.D."/>
            <person name="Santos A.J."/>
        </authorList>
    </citation>
    <scope>NUCLEOTIDE SEQUENCE</scope>
    <source>
        <tissue evidence="1">Shoot tissue taken approximately 20 cm above the soil surface</tissue>
    </source>
</reference>
<proteinExistence type="predicted"/>
<protein>
    <submittedName>
        <fullName evidence="1">Uncharacterized protein</fullName>
    </submittedName>
</protein>
<dbReference type="AlphaFoldDB" id="A0A0A9GQT3"/>
<evidence type="ECO:0000313" key="1">
    <source>
        <dbReference type="EMBL" id="JAE23028.1"/>
    </source>
</evidence>
<sequence>MGEESINGLGGTRKIQSQPMHMLLPPMAACVCPWIVSVLGELLRILFTSVLETHWIGNAEMTPGDVTARGM</sequence>